<dbReference type="Pfam" id="PF25451">
    <property type="entry name" value="SCP2_Rv3818"/>
    <property type="match status" value="1"/>
</dbReference>
<proteinExistence type="predicted"/>
<protein>
    <submittedName>
        <fullName evidence="5">Rieske 2Fe-2S domain-containing protein</fullName>
    </submittedName>
</protein>
<dbReference type="PANTHER" id="PTHR43546">
    <property type="entry name" value="UPF0173 METAL-DEPENDENT HYDROLASE MJ1163-RELATED"/>
    <property type="match status" value="1"/>
</dbReference>
<dbReference type="InterPro" id="IPR017941">
    <property type="entry name" value="Rieske_2Fe-2S"/>
</dbReference>
<dbReference type="InterPro" id="IPR050114">
    <property type="entry name" value="UPF0173_UPF0282_UlaG_hydrolase"/>
</dbReference>
<evidence type="ECO:0000256" key="3">
    <source>
        <dbReference type="ARBA" id="ARBA00023004"/>
    </source>
</evidence>
<dbReference type="Pfam" id="PF13483">
    <property type="entry name" value="Lactamase_B_3"/>
    <property type="match status" value="1"/>
</dbReference>
<gene>
    <name evidence="5" type="ORF">GII30_22790</name>
</gene>
<dbReference type="SUPFAM" id="SSF50022">
    <property type="entry name" value="ISP domain"/>
    <property type="match status" value="1"/>
</dbReference>
<keyword evidence="4" id="KW-0411">Iron-sulfur</keyword>
<evidence type="ECO:0000256" key="2">
    <source>
        <dbReference type="ARBA" id="ARBA00022723"/>
    </source>
</evidence>
<dbReference type="RefSeq" id="WP_005183564.1">
    <property type="nucleotide sequence ID" value="NZ_CP045804.1"/>
</dbReference>
<dbReference type="Gene3D" id="3.60.15.10">
    <property type="entry name" value="Ribonuclease Z/Hydroxyacylglutathione hydrolase-like"/>
    <property type="match status" value="1"/>
</dbReference>
<dbReference type="PROSITE" id="PS51296">
    <property type="entry name" value="RIESKE"/>
    <property type="match status" value="1"/>
</dbReference>
<dbReference type="GO" id="GO:0051537">
    <property type="term" value="F:2 iron, 2 sulfur cluster binding"/>
    <property type="evidence" value="ECO:0007669"/>
    <property type="project" value="UniProtKB-KW"/>
</dbReference>
<dbReference type="InterPro" id="IPR036866">
    <property type="entry name" value="RibonucZ/Hydroxyglut_hydro"/>
</dbReference>
<organism evidence="5">
    <name type="scientific">Gordonia amarae</name>
    <dbReference type="NCBI Taxonomy" id="36821"/>
    <lineage>
        <taxon>Bacteria</taxon>
        <taxon>Bacillati</taxon>
        <taxon>Actinomycetota</taxon>
        <taxon>Actinomycetes</taxon>
        <taxon>Mycobacteriales</taxon>
        <taxon>Gordoniaceae</taxon>
        <taxon>Gordonia</taxon>
    </lineage>
</organism>
<dbReference type="PANTHER" id="PTHR43546:SF3">
    <property type="entry name" value="UPF0173 METAL-DEPENDENT HYDROLASE MJ1163"/>
    <property type="match status" value="1"/>
</dbReference>
<dbReference type="AlphaFoldDB" id="A0A857LTW7"/>
<keyword evidence="1" id="KW-0001">2Fe-2S</keyword>
<keyword evidence="3" id="KW-0408">Iron</keyword>
<keyword evidence="2" id="KW-0479">Metal-binding</keyword>
<evidence type="ECO:0000256" key="4">
    <source>
        <dbReference type="ARBA" id="ARBA00023014"/>
    </source>
</evidence>
<reference evidence="5" key="1">
    <citation type="journal article" date="2021" name="Nat. Microbiol.">
        <title>Cocultivation of an ultrasmall environmental parasitic bacterium with lytic ability against bacteria associated with wastewater foams.</title>
        <authorList>
            <person name="Batinovic S."/>
            <person name="Rose J.J.A."/>
            <person name="Ratcliffe J."/>
            <person name="Seviour R.J."/>
            <person name="Petrovski S."/>
        </authorList>
    </citation>
    <scope>NUCLEOTIDE SEQUENCE</scope>
    <source>
        <strain evidence="5">CON44</strain>
    </source>
</reference>
<dbReference type="GO" id="GO:0004497">
    <property type="term" value="F:monooxygenase activity"/>
    <property type="evidence" value="ECO:0007669"/>
    <property type="project" value="UniProtKB-ARBA"/>
</dbReference>
<sequence length="551" mass="61471">MKITSIGHAGFHIETAAGSILCDPWVNPAYFASWIPFPDNSELDWKALGQCDYLYVSHLHRDHFDEANLRDNVSKDATVLLPDYPVPDLKRELERLGFHKFVETTDSVKTTVTGPKGSLDIMIIALRAPADGPIGDSGLIVSDGETVCFNMNDARPVDLDVIDEAFGHVDVHLLQYSGAIWYPMVYDIPRKSKANFAAQKRQRGMDRARSYIEQVGATWVVPSAGPPMFLDEDLYGVNDLGSGIADDAIGDLDVAPGTNPVPGDVTSIFPDQVTFLEQMRIHGTDDGVKHRGLMMVSGSAADFTGPTLDGIEHPYPPEEVFGPNKKAYLERMRAKFAPIIAAEKASWAPAEGDKLLPALRELFEPIMAQSDLICDGIGYPVGLVMSPHSSSKEVTDETEIVVLDFPNRIVREPKEGEGKYRYGFRIATEIVRTVLRDNEPDWVNTIFLSTRFTTWRIGGYNEYLYTFFKCLTDERIAYADGWFAEAHDDDASIRKDGWEIQRRCPHLKADLDKFGVVDGDKLTCNLHGWEWNLPTGRCLTSKGHELRAEKL</sequence>
<evidence type="ECO:0000256" key="1">
    <source>
        <dbReference type="ARBA" id="ARBA00022714"/>
    </source>
</evidence>
<dbReference type="SUPFAM" id="SSF56281">
    <property type="entry name" value="Metallo-hydrolase/oxidoreductase"/>
    <property type="match status" value="1"/>
</dbReference>
<evidence type="ECO:0000313" key="5">
    <source>
        <dbReference type="EMBL" id="QHN41608.1"/>
    </source>
</evidence>
<dbReference type="Pfam" id="PF00355">
    <property type="entry name" value="Rieske"/>
    <property type="match status" value="1"/>
</dbReference>
<dbReference type="GO" id="GO:0016705">
    <property type="term" value="F:oxidoreductase activity, acting on paired donors, with incorporation or reduction of molecular oxygen"/>
    <property type="evidence" value="ECO:0007669"/>
    <property type="project" value="UniProtKB-ARBA"/>
</dbReference>
<dbReference type="InterPro" id="IPR057330">
    <property type="entry name" value="SCP2_Rv3818"/>
</dbReference>
<dbReference type="GO" id="GO:0046872">
    <property type="term" value="F:metal ion binding"/>
    <property type="evidence" value="ECO:0007669"/>
    <property type="project" value="UniProtKB-KW"/>
</dbReference>
<name>A0A857LTW7_9ACTN</name>
<dbReference type="InterPro" id="IPR036922">
    <property type="entry name" value="Rieske_2Fe-2S_sf"/>
</dbReference>
<accession>A0A857LTW7</accession>
<dbReference type="EMBL" id="CP045810">
    <property type="protein sequence ID" value="QHN41608.1"/>
    <property type="molecule type" value="Genomic_DNA"/>
</dbReference>
<dbReference type="Gene3D" id="2.102.10.10">
    <property type="entry name" value="Rieske [2Fe-2S] iron-sulphur domain"/>
    <property type="match status" value="1"/>
</dbReference>